<name>A0A839N600_9MICO</name>
<comment type="caution">
    <text evidence="2">The sequence shown here is derived from an EMBL/GenBank/DDBJ whole genome shotgun (WGS) entry which is preliminary data.</text>
</comment>
<keyword evidence="1" id="KW-0472">Membrane</keyword>
<evidence type="ECO:0000313" key="2">
    <source>
        <dbReference type="EMBL" id="MBB2892199.1"/>
    </source>
</evidence>
<reference evidence="2 3" key="1">
    <citation type="submission" date="2020-08" db="EMBL/GenBank/DDBJ databases">
        <title>Sequencing the genomes of 1000 actinobacteria strains.</title>
        <authorList>
            <person name="Klenk H.-P."/>
        </authorList>
    </citation>
    <scope>NUCLEOTIDE SEQUENCE [LARGE SCALE GENOMIC DNA]</scope>
    <source>
        <strain evidence="2 3">DSM 105369</strain>
    </source>
</reference>
<keyword evidence="1" id="KW-0812">Transmembrane</keyword>
<sequence length="42" mass="4230">MGTIVSAAVDICASLQSVTVPLLLGGIVAGALRLHWLGGRRG</sequence>
<proteinExistence type="predicted"/>
<accession>A0A839N600</accession>
<evidence type="ECO:0000313" key="3">
    <source>
        <dbReference type="Proteomes" id="UP000559182"/>
    </source>
</evidence>
<dbReference type="EMBL" id="JACHVQ010000001">
    <property type="protein sequence ID" value="MBB2892199.1"/>
    <property type="molecule type" value="Genomic_DNA"/>
</dbReference>
<keyword evidence="3" id="KW-1185">Reference proteome</keyword>
<dbReference type="AlphaFoldDB" id="A0A839N600"/>
<dbReference type="RefSeq" id="WP_281379595.1">
    <property type="nucleotide sequence ID" value="NZ_JACHVQ010000001.1"/>
</dbReference>
<feature type="transmembrane region" description="Helical" evidence="1">
    <location>
        <begin position="18"/>
        <end position="36"/>
    </location>
</feature>
<evidence type="ECO:0000256" key="1">
    <source>
        <dbReference type="SAM" id="Phobius"/>
    </source>
</evidence>
<gene>
    <name evidence="2" type="ORF">FHU39_002183</name>
</gene>
<dbReference type="Proteomes" id="UP000559182">
    <property type="component" value="Unassembled WGS sequence"/>
</dbReference>
<keyword evidence="1" id="KW-1133">Transmembrane helix</keyword>
<protein>
    <submittedName>
        <fullName evidence="2">Uncharacterized protein</fullName>
    </submittedName>
</protein>
<organism evidence="2 3">
    <name type="scientific">Flexivirga oryzae</name>
    <dbReference type="NCBI Taxonomy" id="1794944"/>
    <lineage>
        <taxon>Bacteria</taxon>
        <taxon>Bacillati</taxon>
        <taxon>Actinomycetota</taxon>
        <taxon>Actinomycetes</taxon>
        <taxon>Micrococcales</taxon>
        <taxon>Dermacoccaceae</taxon>
        <taxon>Flexivirga</taxon>
    </lineage>
</organism>